<evidence type="ECO:0000256" key="1">
    <source>
        <dbReference type="SAM" id="Coils"/>
    </source>
</evidence>
<evidence type="ECO:0008006" key="4">
    <source>
        <dbReference type="Google" id="ProtNLM"/>
    </source>
</evidence>
<comment type="caution">
    <text evidence="2">The sequence shown here is derived from an EMBL/GenBank/DDBJ whole genome shotgun (WGS) entry which is preliminary data.</text>
</comment>
<dbReference type="EMBL" id="QJJY01000001">
    <property type="protein sequence ID" value="PXX41092.1"/>
    <property type="molecule type" value="Genomic_DNA"/>
</dbReference>
<keyword evidence="1" id="KW-0175">Coiled coil</keyword>
<protein>
    <recommendedName>
        <fullName evidence="4">Portal protein</fullName>
    </recommendedName>
</protein>
<proteinExistence type="predicted"/>
<dbReference type="AlphaFoldDB" id="A0A318JLH0"/>
<evidence type="ECO:0000313" key="3">
    <source>
        <dbReference type="Proteomes" id="UP000247755"/>
    </source>
</evidence>
<dbReference type="Proteomes" id="UP000247755">
    <property type="component" value="Unassembled WGS sequence"/>
</dbReference>
<name>A0A318JLH0_BURPY</name>
<sequence length="744" mass="83808">MAELDTTALATVDTPKDFGRGAEAEYRRWSVELALAKKRMKDWRTQAKKVWDIYHGKSVQRKKNSFNALWANTEILAPSIYNTLPTPDVRRRFAQQDPLGKTVSEVMNRSLTFNAETTDFDAEIQMDILDMLIVGRGLSRVRYVPDLVQVGDVQQTGIEAQETNLEHEAQEGEQNEELAWETAPVEHVKWDKYLCGPGRSFKEIPWWAFEHDLTRDELVDRFGDEIGNTIPLNGGPADTDVERERINDDQSLALFKTAKVWEIWDKDSRTVKWLAEGYPNGLAKVEADPLKLQQFFPFPNPLRAIADSDTFEPTTLYEQYKEQAEELDRVSTRINKIMSGLKLRAIYDPSLGTQVAELFRGEDNDLIPADSSIKQLYEAGGIASAIWWAPIEQAAKVLDVLRQQREQCKQVIYELTGLADIMRGASDPSETKGAQDLKVAFGMTRLSRMQRDVQRYIRDLFALQAEIMCERFQIDTLKQMTQVQLPTDAEVMSQMMQVVVTAKMQGANVPPLPPKPITWEDVKKAMSDDAQRTFRVDIETDSTIAAAQQEDASDLQAVLSAIVELVKEVGPMVQIGVLPFPAFKELLLMTARKFRMGSSVEDAIDQMQPPKQGQPPVQLQVEQMRQEGKKQEIAAQVQADQQRAQADAQVEYAKQHAQALQAQQENALEAQRNQLQAQNEAMLERMRVESDAALERMKAEMQAQTQLMLQAMKNQSALEVAEITTGAQLQAAQISAASAGSGEE</sequence>
<dbReference type="RefSeq" id="WP_072438843.1">
    <property type="nucleotide sequence ID" value="NZ_QJJY01000001.1"/>
</dbReference>
<feature type="coiled-coil region" evidence="1">
    <location>
        <begin position="653"/>
        <end position="714"/>
    </location>
</feature>
<reference evidence="2 3" key="1">
    <citation type="submission" date="2018-05" db="EMBL/GenBank/DDBJ databases">
        <title>Comparative genomics of bacterial root endophytes of switchgrass collected from native prairies over two seasons.</title>
        <authorList>
            <person name="Tang Y."/>
        </authorList>
    </citation>
    <scope>NUCLEOTIDE SEQUENCE [LARGE SCALE GENOMIC DNA]</scope>
    <source>
        <strain evidence="2 3">NFIX32</strain>
    </source>
</reference>
<accession>A0A318JLH0</accession>
<evidence type="ECO:0000313" key="2">
    <source>
        <dbReference type="EMBL" id="PXX41092.1"/>
    </source>
</evidence>
<organism evidence="2 3">
    <name type="scientific">Burkholderia pyrrocinia</name>
    <name type="common">Pseudomonas pyrrocinia</name>
    <dbReference type="NCBI Taxonomy" id="60550"/>
    <lineage>
        <taxon>Bacteria</taxon>
        <taxon>Pseudomonadati</taxon>
        <taxon>Pseudomonadota</taxon>
        <taxon>Betaproteobacteria</taxon>
        <taxon>Burkholderiales</taxon>
        <taxon>Burkholderiaceae</taxon>
        <taxon>Burkholderia</taxon>
        <taxon>Burkholderia cepacia complex</taxon>
    </lineage>
</organism>
<gene>
    <name evidence="2" type="ORF">NA66_1001702</name>
</gene>